<comment type="function">
    <text evidence="11">Acts as component of the MCM2-7 complex (MCM complex) which is the replicative helicase essential for 'once per cell cycle' DNA replication initiation and elongation in eukaryotic cells. The active ATPase sites in the MCM2-7 ring are formed through the interaction surfaces of two neighboring subunits such that a critical structure of a conserved arginine finger motif is provided in trans relative to the ATP-binding site of the Walker A box of the adjacent subunit. The six ATPase active sites, however, are likely to contribute differentially to the complex helicase activity.</text>
</comment>
<dbReference type="GO" id="GO:0006271">
    <property type="term" value="P:DNA strand elongation involved in DNA replication"/>
    <property type="evidence" value="ECO:0007669"/>
    <property type="project" value="TreeGrafter"/>
</dbReference>
<dbReference type="GO" id="GO:0003697">
    <property type="term" value="F:single-stranded DNA binding"/>
    <property type="evidence" value="ECO:0007669"/>
    <property type="project" value="TreeGrafter"/>
</dbReference>
<evidence type="ECO:0000256" key="10">
    <source>
        <dbReference type="RuleBase" id="RU004070"/>
    </source>
</evidence>
<keyword evidence="7 10" id="KW-0067">ATP-binding</keyword>
<dbReference type="SMART" id="SM00382">
    <property type="entry name" value="AAA"/>
    <property type="match status" value="1"/>
</dbReference>
<reference evidence="15" key="2">
    <citation type="submission" date="2020-08" db="EMBL/GenBank/DDBJ databases">
        <authorList>
            <person name="Kikuchi T."/>
        </authorList>
    </citation>
    <scope>NUCLEOTIDE SEQUENCE</scope>
    <source>
        <strain evidence="14">Ka4C1</strain>
    </source>
</reference>
<dbReference type="Proteomes" id="UP000582659">
    <property type="component" value="Unassembled WGS sequence"/>
</dbReference>
<dbReference type="Pfam" id="PF14551">
    <property type="entry name" value="MCM_N"/>
    <property type="match status" value="1"/>
</dbReference>
<protein>
    <recommendedName>
        <fullName evidence="11">DNA replication licensing factor MCM4</fullName>
        <ecNumber evidence="11">3.6.4.12</ecNumber>
    </recommendedName>
</protein>
<dbReference type="GO" id="GO:1902975">
    <property type="term" value="P:mitotic DNA replication initiation"/>
    <property type="evidence" value="ECO:0007669"/>
    <property type="project" value="TreeGrafter"/>
</dbReference>
<sequence length="813" mass="91313">MSDNPGRAPSPAPSMQSEASALHYGSEFGGSMVSAFSHVSSGTNRSQGRQGPRVRADLSGLANPHHRTIQVNEADDQLNMELDEEQVPAGQKMYIWGTRIAVDVVQAQFREFINNFKAGQVDEDETTAVGEDGKRTEMNLDEPYYLQRLAEINISEIPILNLNLGHVKLYKESLYRMVIAYPADVIPYLDMVVNEIFEAKYRKILNSPIEVRPFNAEQTKSLRDLNPEDIEQLITTNGMVVRISPLIPEMRQAYFKCSVCNFPHECDVDRGRIEEPTTCTNCGNTYCFQLIHNLSIFLDKQIVKLQEIPGDENTGQTQHTVNLVVHGALVENVHPGDRVSVTGIFRGNFNRVHPAKTALNAILSTSIDVLHFRKMNQNRLHDTNDGSYLSEDRIQEIINLSKQPDIIHRLCSALAPQIFGHEDVKQGLLCQLFGGTRKPTKENENRSKLRAEINVLLCGDPGTAKSQLLQYIYKLMPRSQYTSGKGSSAVGLTASIAREPETKGVVLQTGALVMADNGVCCIDEFDKMSDSTRSILHEVMEQQTLSIAKAGIICQLNARTSILAAANPIGSKWDQKKTIIENINLPHTLLSRFDLIFLIIDPKTEEYDRRLARHLVNFYVNREDLEEEVHATLDIALLRDYIAYAKDNINPKLSQNADQALLQYYLEMREAGKRTGHITAYSRQLESLIRLSEATAKMRLSEWVEKEDVDEAYQLYMKALCQSAVDPDTGFVDVGILATGVAESTRQHASALSEKIIKLFTQRNVTQMSLHKLLNEMRADDTTVDKHVFNEALQLLVKEQKINKTSDKVSLVL</sequence>
<evidence type="ECO:0000256" key="8">
    <source>
        <dbReference type="ARBA" id="ARBA00023125"/>
    </source>
</evidence>
<dbReference type="InterPro" id="IPR041562">
    <property type="entry name" value="MCM_lid"/>
</dbReference>
<dbReference type="PANTHER" id="PTHR11630:SF66">
    <property type="entry name" value="DNA REPLICATION LICENSING FACTOR MCM4"/>
    <property type="match status" value="1"/>
</dbReference>
<dbReference type="EMBL" id="CAJFCV020000001">
    <property type="protein sequence ID" value="CAG9088267.1"/>
    <property type="molecule type" value="Genomic_DNA"/>
</dbReference>
<evidence type="ECO:0000313" key="14">
    <source>
        <dbReference type="EMBL" id="CAD5211429.1"/>
    </source>
</evidence>
<feature type="compositionally biased region" description="Polar residues" evidence="12">
    <location>
        <begin position="39"/>
        <end position="49"/>
    </location>
</feature>
<dbReference type="GO" id="GO:0042555">
    <property type="term" value="C:MCM complex"/>
    <property type="evidence" value="ECO:0007669"/>
    <property type="project" value="UniProtKB-UniRule"/>
</dbReference>
<dbReference type="InterPro" id="IPR012340">
    <property type="entry name" value="NA-bd_OB-fold"/>
</dbReference>
<dbReference type="InterPro" id="IPR003593">
    <property type="entry name" value="AAA+_ATPase"/>
</dbReference>
<dbReference type="Gene3D" id="2.20.28.10">
    <property type="match status" value="1"/>
</dbReference>
<reference evidence="18" key="1">
    <citation type="submission" date="2016-11" db="UniProtKB">
        <authorList>
            <consortium name="WormBaseParasite"/>
        </authorList>
    </citation>
    <scope>IDENTIFICATION</scope>
</reference>
<feature type="region of interest" description="Disordered" evidence="12">
    <location>
        <begin position="1"/>
        <end position="20"/>
    </location>
</feature>
<evidence type="ECO:0000256" key="6">
    <source>
        <dbReference type="ARBA" id="ARBA00022806"/>
    </source>
</evidence>
<evidence type="ECO:0000256" key="9">
    <source>
        <dbReference type="ARBA" id="ARBA00023242"/>
    </source>
</evidence>
<dbReference type="InterPro" id="IPR018525">
    <property type="entry name" value="MCM_CS"/>
</dbReference>
<dbReference type="InterPro" id="IPR027925">
    <property type="entry name" value="MCM_N"/>
</dbReference>
<evidence type="ECO:0000313" key="16">
    <source>
        <dbReference type="Proteomes" id="UP000095284"/>
    </source>
</evidence>
<name>A0A1I7S0Q8_BURXY</name>
<evidence type="ECO:0000256" key="7">
    <source>
        <dbReference type="ARBA" id="ARBA00022840"/>
    </source>
</evidence>
<keyword evidence="4 10" id="KW-0547">Nucleotide-binding</keyword>
<dbReference type="SUPFAM" id="SSF52540">
    <property type="entry name" value="P-loop containing nucleoside triphosphate hydrolases"/>
    <property type="match status" value="1"/>
</dbReference>
<evidence type="ECO:0000256" key="5">
    <source>
        <dbReference type="ARBA" id="ARBA00022801"/>
    </source>
</evidence>
<dbReference type="Proteomes" id="UP000659654">
    <property type="component" value="Unassembled WGS sequence"/>
</dbReference>
<keyword evidence="17" id="KW-1185">Reference proteome</keyword>
<accession>A0A1I7S0Q8</accession>
<dbReference type="AlphaFoldDB" id="A0A1I7S0Q8"/>
<dbReference type="InterPro" id="IPR008047">
    <property type="entry name" value="MCM_4"/>
</dbReference>
<evidence type="ECO:0000313" key="18">
    <source>
        <dbReference type="WBParaSite" id="BXY_0658200.1"/>
    </source>
</evidence>
<evidence type="ECO:0000256" key="2">
    <source>
        <dbReference type="ARBA" id="ARBA00008010"/>
    </source>
</evidence>
<dbReference type="OrthoDB" id="10251574at2759"/>
<dbReference type="SUPFAM" id="SSF50249">
    <property type="entry name" value="Nucleic acid-binding proteins"/>
    <property type="match status" value="1"/>
</dbReference>
<evidence type="ECO:0000313" key="17">
    <source>
        <dbReference type="Proteomes" id="UP000659654"/>
    </source>
</evidence>
<comment type="subunit">
    <text evidence="11">Component of the MCM2-7 complex.</text>
</comment>
<dbReference type="CDD" id="cd17755">
    <property type="entry name" value="MCM4"/>
    <property type="match status" value="1"/>
</dbReference>
<dbReference type="GO" id="GO:0005524">
    <property type="term" value="F:ATP binding"/>
    <property type="evidence" value="ECO:0007669"/>
    <property type="project" value="UniProtKB-UniRule"/>
</dbReference>
<dbReference type="GO" id="GO:0005634">
    <property type="term" value="C:nucleus"/>
    <property type="evidence" value="ECO:0007669"/>
    <property type="project" value="UniProtKB-SubCell"/>
</dbReference>
<dbReference type="PRINTS" id="PR01657">
    <property type="entry name" value="MCMFAMILY"/>
</dbReference>
<dbReference type="InterPro" id="IPR033762">
    <property type="entry name" value="MCM_OB"/>
</dbReference>
<dbReference type="EMBL" id="CAJFDI010000001">
    <property type="protein sequence ID" value="CAD5211429.1"/>
    <property type="molecule type" value="Genomic_DNA"/>
</dbReference>
<comment type="similarity">
    <text evidence="2 10">Belongs to the MCM family.</text>
</comment>
<evidence type="ECO:0000259" key="13">
    <source>
        <dbReference type="PROSITE" id="PS50051"/>
    </source>
</evidence>
<dbReference type="PROSITE" id="PS50051">
    <property type="entry name" value="MCM_2"/>
    <property type="match status" value="1"/>
</dbReference>
<dbReference type="FunFam" id="2.20.28.10:FF:000003">
    <property type="entry name" value="DNA helicase"/>
    <property type="match status" value="1"/>
</dbReference>
<dbReference type="Gene3D" id="3.30.1640.10">
    <property type="entry name" value="mini-chromosome maintenance (MCM) complex, chain A, domain 1"/>
    <property type="match status" value="1"/>
</dbReference>
<proteinExistence type="inferred from homology"/>
<dbReference type="InterPro" id="IPR027417">
    <property type="entry name" value="P-loop_NTPase"/>
</dbReference>
<evidence type="ECO:0000256" key="3">
    <source>
        <dbReference type="ARBA" id="ARBA00022705"/>
    </source>
</evidence>
<dbReference type="Pfam" id="PF00493">
    <property type="entry name" value="MCM"/>
    <property type="match status" value="1"/>
</dbReference>
<dbReference type="GO" id="GO:0017116">
    <property type="term" value="F:single-stranded DNA helicase activity"/>
    <property type="evidence" value="ECO:0007669"/>
    <property type="project" value="TreeGrafter"/>
</dbReference>
<dbReference type="SMART" id="SM00350">
    <property type="entry name" value="MCM"/>
    <property type="match status" value="1"/>
</dbReference>
<feature type="domain" description="MCM C-terminal AAA(+) ATPase" evidence="13">
    <location>
        <begin position="406"/>
        <end position="615"/>
    </location>
</feature>
<keyword evidence="8 10" id="KW-0238">DNA-binding</keyword>
<keyword evidence="6 11" id="KW-0347">Helicase</keyword>
<dbReference type="InterPro" id="IPR031327">
    <property type="entry name" value="MCM"/>
</dbReference>
<evidence type="ECO:0000256" key="1">
    <source>
        <dbReference type="ARBA" id="ARBA00004123"/>
    </source>
</evidence>
<dbReference type="WBParaSite" id="BXY_0658200.1">
    <property type="protein sequence ID" value="BXY_0658200.1"/>
    <property type="gene ID" value="BXY_0658200"/>
</dbReference>
<evidence type="ECO:0000256" key="4">
    <source>
        <dbReference type="ARBA" id="ARBA00022741"/>
    </source>
</evidence>
<evidence type="ECO:0000256" key="12">
    <source>
        <dbReference type="SAM" id="MobiDB-lite"/>
    </source>
</evidence>
<dbReference type="InterPro" id="IPR001208">
    <property type="entry name" value="MCM_dom"/>
</dbReference>
<feature type="region of interest" description="Disordered" evidence="12">
    <location>
        <begin position="39"/>
        <end position="58"/>
    </location>
</feature>
<dbReference type="GO" id="GO:0016787">
    <property type="term" value="F:hydrolase activity"/>
    <property type="evidence" value="ECO:0007669"/>
    <property type="project" value="UniProtKB-KW"/>
</dbReference>
<keyword evidence="3 11" id="KW-0235">DNA replication</keyword>
<dbReference type="Pfam" id="PF17855">
    <property type="entry name" value="MCM_lid"/>
    <property type="match status" value="1"/>
</dbReference>
<comment type="subcellular location">
    <subcellularLocation>
        <location evidence="1">Nucleus</location>
    </subcellularLocation>
</comment>
<dbReference type="SMR" id="A0A1I7S0Q8"/>
<dbReference type="Gene3D" id="2.40.50.140">
    <property type="entry name" value="Nucleic acid-binding proteins"/>
    <property type="match status" value="1"/>
</dbReference>
<dbReference type="Pfam" id="PF17207">
    <property type="entry name" value="MCM_OB"/>
    <property type="match status" value="1"/>
</dbReference>
<dbReference type="eggNOG" id="KOG0478">
    <property type="taxonomic scope" value="Eukaryota"/>
</dbReference>
<dbReference type="Proteomes" id="UP000095284">
    <property type="component" value="Unplaced"/>
</dbReference>
<dbReference type="FunFam" id="3.40.50.300:FF:000217">
    <property type="entry name" value="DNA helicase"/>
    <property type="match status" value="1"/>
</dbReference>
<evidence type="ECO:0000313" key="15">
    <source>
        <dbReference type="EMBL" id="CAG9088267.1"/>
    </source>
</evidence>
<gene>
    <name evidence="14" type="ORF">BXYJ_LOCUS2424</name>
</gene>
<keyword evidence="9 11" id="KW-0539">Nucleus</keyword>
<dbReference type="PRINTS" id="PR01660">
    <property type="entry name" value="MCMPROTEIN4"/>
</dbReference>
<dbReference type="GO" id="GO:0000727">
    <property type="term" value="P:double-strand break repair via break-induced replication"/>
    <property type="evidence" value="ECO:0007669"/>
    <property type="project" value="TreeGrafter"/>
</dbReference>
<keyword evidence="5 11" id="KW-0378">Hydrolase</keyword>
<evidence type="ECO:0000256" key="11">
    <source>
        <dbReference type="RuleBase" id="RU368062"/>
    </source>
</evidence>
<organism evidence="16 18">
    <name type="scientific">Bursaphelenchus xylophilus</name>
    <name type="common">Pinewood nematode worm</name>
    <name type="synonym">Aphelenchoides xylophilus</name>
    <dbReference type="NCBI Taxonomy" id="6326"/>
    <lineage>
        <taxon>Eukaryota</taxon>
        <taxon>Metazoa</taxon>
        <taxon>Ecdysozoa</taxon>
        <taxon>Nematoda</taxon>
        <taxon>Chromadorea</taxon>
        <taxon>Rhabditida</taxon>
        <taxon>Tylenchina</taxon>
        <taxon>Tylenchomorpha</taxon>
        <taxon>Aphelenchoidea</taxon>
        <taxon>Aphelenchoididae</taxon>
        <taxon>Bursaphelenchus</taxon>
    </lineage>
</organism>
<comment type="catalytic activity">
    <reaction evidence="11">
        <text>ATP + H2O = ADP + phosphate + H(+)</text>
        <dbReference type="Rhea" id="RHEA:13065"/>
        <dbReference type="ChEBI" id="CHEBI:15377"/>
        <dbReference type="ChEBI" id="CHEBI:15378"/>
        <dbReference type="ChEBI" id="CHEBI:30616"/>
        <dbReference type="ChEBI" id="CHEBI:43474"/>
        <dbReference type="ChEBI" id="CHEBI:456216"/>
        <dbReference type="EC" id="3.6.4.12"/>
    </reaction>
</comment>
<dbReference type="EC" id="3.6.4.12" evidence="11"/>
<dbReference type="PANTHER" id="PTHR11630">
    <property type="entry name" value="DNA REPLICATION LICENSING FACTOR MCM FAMILY MEMBER"/>
    <property type="match status" value="1"/>
</dbReference>
<dbReference type="PROSITE" id="PS00847">
    <property type="entry name" value="MCM_1"/>
    <property type="match status" value="1"/>
</dbReference>
<dbReference type="Gene3D" id="3.40.50.300">
    <property type="entry name" value="P-loop containing nucleotide triphosphate hydrolases"/>
    <property type="match status" value="1"/>
</dbReference>